<feature type="compositionally biased region" description="Polar residues" evidence="1">
    <location>
        <begin position="95"/>
        <end position="133"/>
    </location>
</feature>
<protein>
    <submittedName>
        <fullName evidence="2">Uncharacterized protein</fullName>
    </submittedName>
</protein>
<dbReference type="AlphaFoldDB" id="A0AAV7JPG8"/>
<comment type="caution">
    <text evidence="2">The sequence shown here is derived from an EMBL/GenBank/DDBJ whole genome shotgun (WGS) entry which is preliminary data.</text>
</comment>
<proteinExistence type="predicted"/>
<feature type="region of interest" description="Disordered" evidence="1">
    <location>
        <begin position="339"/>
        <end position="373"/>
    </location>
</feature>
<keyword evidence="3" id="KW-1185">Reference proteome</keyword>
<gene>
    <name evidence="2" type="ORF">LOD99_5737</name>
</gene>
<dbReference type="Proteomes" id="UP001165289">
    <property type="component" value="Unassembled WGS sequence"/>
</dbReference>
<evidence type="ECO:0000313" key="3">
    <source>
        <dbReference type="Proteomes" id="UP001165289"/>
    </source>
</evidence>
<feature type="region of interest" description="Disordered" evidence="1">
    <location>
        <begin position="65"/>
        <end position="160"/>
    </location>
</feature>
<feature type="compositionally biased region" description="Basic residues" evidence="1">
    <location>
        <begin position="623"/>
        <end position="640"/>
    </location>
</feature>
<feature type="region of interest" description="Disordered" evidence="1">
    <location>
        <begin position="621"/>
        <end position="640"/>
    </location>
</feature>
<sequence length="640" mass="71614">MENEELVNVQVEYVHENDFELFKSEIENALGVGRFSFKASPGKQFSATVGGELICKSMPNDMIRKEDKKSSKSGKPNLASSNINKQDKAVVNVKRASSFQSQNSLPSPNSKVTSSDSEPNLNTLKRSSPQTLGQGRILLAIDPPGESYPDENEKGDENRNSMSSALEQLIEELKQPNLDIERFTKQMSTTPFSAKSNKYPSSYTYNEPAKLFSEYKLSKTVHQLNITPNKDPPTTHNTWISHSPEPNPDIITLPSSIIQPNTTPLMHKLPNEPLPASNSIMVSDSLDPGNSCLVNNEISTNDIIRVISVESDSTSSNSPPLSPTFENIECAVDLQDSLEEPRIPTPPLPDLVPSLQENLPQPPSRKTDNSKDLKNNNYRWDWVGLADGYKKQDCVTVTTQDIDLQAKEVEESPIKLVGILKTSKSRTTSHSVRSKRRVRFAGAEYMNLSNYIPVSALYPHGTFPYRVSTPSKGNNLNSLSIIGETKSLTSTNNPIALRKPNLQQQEVELSLDTTPTDVDIHLIWSQIRENLRKSNNAVTAKKYDNSDTVTHTYKPDRMLTKRHPKINRVTIAPKTSNSDFVAWSELPREPQHSELSIEENKVLASLARLDTQLETKQAYLRTMKSHTKQTKSHYPSHKDR</sequence>
<dbReference type="EMBL" id="JAKMXF010000309">
    <property type="protein sequence ID" value="KAI6650897.1"/>
    <property type="molecule type" value="Genomic_DNA"/>
</dbReference>
<evidence type="ECO:0000256" key="1">
    <source>
        <dbReference type="SAM" id="MobiDB-lite"/>
    </source>
</evidence>
<organism evidence="2 3">
    <name type="scientific">Oopsacas minuta</name>
    <dbReference type="NCBI Taxonomy" id="111878"/>
    <lineage>
        <taxon>Eukaryota</taxon>
        <taxon>Metazoa</taxon>
        <taxon>Porifera</taxon>
        <taxon>Hexactinellida</taxon>
        <taxon>Hexasterophora</taxon>
        <taxon>Lyssacinosida</taxon>
        <taxon>Leucopsacidae</taxon>
        <taxon>Oopsacas</taxon>
    </lineage>
</organism>
<name>A0AAV7JPG8_9METZ</name>
<evidence type="ECO:0000313" key="2">
    <source>
        <dbReference type="EMBL" id="KAI6650897.1"/>
    </source>
</evidence>
<accession>A0AAV7JPG8</accession>
<reference evidence="2 3" key="1">
    <citation type="journal article" date="2023" name="BMC Biol.">
        <title>The compact genome of the sponge Oopsacas minuta (Hexactinellida) is lacking key metazoan core genes.</title>
        <authorList>
            <person name="Santini S."/>
            <person name="Schenkelaars Q."/>
            <person name="Jourda C."/>
            <person name="Duchesne M."/>
            <person name="Belahbib H."/>
            <person name="Rocher C."/>
            <person name="Selva M."/>
            <person name="Riesgo A."/>
            <person name="Vervoort M."/>
            <person name="Leys S.P."/>
            <person name="Kodjabachian L."/>
            <person name="Le Bivic A."/>
            <person name="Borchiellini C."/>
            <person name="Claverie J.M."/>
            <person name="Renard E."/>
        </authorList>
    </citation>
    <scope>NUCLEOTIDE SEQUENCE [LARGE SCALE GENOMIC DNA]</scope>
    <source>
        <strain evidence="2">SPO-2</strain>
    </source>
</reference>